<feature type="region of interest" description="Disordered" evidence="1">
    <location>
        <begin position="14"/>
        <end position="41"/>
    </location>
</feature>
<reference evidence="2 3" key="1">
    <citation type="journal article" date="2014" name="Agronomy (Basel)">
        <title>A Draft Genome Sequence for Ensete ventricosum, the Drought-Tolerant Tree Against Hunger.</title>
        <authorList>
            <person name="Harrison J."/>
            <person name="Moore K.A."/>
            <person name="Paszkiewicz K."/>
            <person name="Jones T."/>
            <person name="Grant M."/>
            <person name="Ambacheew D."/>
            <person name="Muzemil S."/>
            <person name="Studholme D.J."/>
        </authorList>
    </citation>
    <scope>NUCLEOTIDE SEQUENCE [LARGE SCALE GENOMIC DNA]</scope>
</reference>
<evidence type="ECO:0000313" key="2">
    <source>
        <dbReference type="EMBL" id="RRT71881.1"/>
    </source>
</evidence>
<proteinExistence type="predicted"/>
<name>A0A427A6T5_ENSVE</name>
<protein>
    <submittedName>
        <fullName evidence="2">Uncharacterized protein</fullName>
    </submittedName>
</protein>
<dbReference type="Proteomes" id="UP000287651">
    <property type="component" value="Unassembled WGS sequence"/>
</dbReference>
<feature type="compositionally biased region" description="Polar residues" evidence="1">
    <location>
        <begin position="14"/>
        <end position="26"/>
    </location>
</feature>
<comment type="caution">
    <text evidence="2">The sequence shown here is derived from an EMBL/GenBank/DDBJ whole genome shotgun (WGS) entry which is preliminary data.</text>
</comment>
<sequence length="171" mass="18633">MVATTNGRWSLVVSQASSVSERSGMTTEEEDKTLARDIPDDGDGSQSYLKAVVVVLPRLVTNERDGALKVESASQVGLESFKRGKGGDCFSYRHGSRPLGREMVAASSRLGGSTKSCPQAVFLTGALGRESRGDILAMELRGHKRRDIERRDLLSFDSEKRACSRQETLIP</sequence>
<accession>A0A427A6T5</accession>
<evidence type="ECO:0000256" key="1">
    <source>
        <dbReference type="SAM" id="MobiDB-lite"/>
    </source>
</evidence>
<dbReference type="EMBL" id="AMZH03003575">
    <property type="protein sequence ID" value="RRT71881.1"/>
    <property type="molecule type" value="Genomic_DNA"/>
</dbReference>
<dbReference type="AlphaFoldDB" id="A0A427A6T5"/>
<organism evidence="2 3">
    <name type="scientific">Ensete ventricosum</name>
    <name type="common">Abyssinian banana</name>
    <name type="synonym">Musa ensete</name>
    <dbReference type="NCBI Taxonomy" id="4639"/>
    <lineage>
        <taxon>Eukaryota</taxon>
        <taxon>Viridiplantae</taxon>
        <taxon>Streptophyta</taxon>
        <taxon>Embryophyta</taxon>
        <taxon>Tracheophyta</taxon>
        <taxon>Spermatophyta</taxon>
        <taxon>Magnoliopsida</taxon>
        <taxon>Liliopsida</taxon>
        <taxon>Zingiberales</taxon>
        <taxon>Musaceae</taxon>
        <taxon>Ensete</taxon>
    </lineage>
</organism>
<gene>
    <name evidence="2" type="ORF">B296_00008619</name>
</gene>
<evidence type="ECO:0000313" key="3">
    <source>
        <dbReference type="Proteomes" id="UP000287651"/>
    </source>
</evidence>